<dbReference type="GO" id="GO:0006310">
    <property type="term" value="P:DNA recombination"/>
    <property type="evidence" value="ECO:0007669"/>
    <property type="project" value="UniProtKB-KW"/>
</dbReference>
<comment type="caution">
    <text evidence="7">The sequence shown here is derived from an EMBL/GenBank/DDBJ whole genome shotgun (WGS) entry which is preliminary data.</text>
</comment>
<reference evidence="7 8" key="1">
    <citation type="journal article" date="2014" name="Nature">
        <title>An environmental bacterial taxon with a large and distinct metabolic repertoire.</title>
        <authorList>
            <person name="Wilson M.C."/>
            <person name="Mori T."/>
            <person name="Ruckert C."/>
            <person name="Uria A.R."/>
            <person name="Helf M.J."/>
            <person name="Takada K."/>
            <person name="Gernert C."/>
            <person name="Steffens U.A."/>
            <person name="Heycke N."/>
            <person name="Schmitt S."/>
            <person name="Rinke C."/>
            <person name="Helfrich E.J."/>
            <person name="Brachmann A.O."/>
            <person name="Gurgui C."/>
            <person name="Wakimoto T."/>
            <person name="Kracht M."/>
            <person name="Crusemann M."/>
            <person name="Hentschel U."/>
            <person name="Abe I."/>
            <person name="Matsunaga S."/>
            <person name="Kalinowski J."/>
            <person name="Takeyama H."/>
            <person name="Piel J."/>
        </authorList>
    </citation>
    <scope>NUCLEOTIDE SEQUENCE [LARGE SCALE GENOMIC DNA]</scope>
    <source>
        <strain evidence="8">TSY2</strain>
    </source>
</reference>
<dbReference type="Pfam" id="PF00589">
    <property type="entry name" value="Phage_integrase"/>
    <property type="match status" value="1"/>
</dbReference>
<evidence type="ECO:0000256" key="2">
    <source>
        <dbReference type="ARBA" id="ARBA00023125"/>
    </source>
</evidence>
<dbReference type="InterPro" id="IPR044068">
    <property type="entry name" value="CB"/>
</dbReference>
<keyword evidence="8" id="KW-1185">Reference proteome</keyword>
<dbReference type="HOGENOM" id="CLU_027562_22_0_7"/>
<organism evidence="7 8">
    <name type="scientific">Candidatus Entotheonella gemina</name>
    <dbReference type="NCBI Taxonomy" id="1429439"/>
    <lineage>
        <taxon>Bacteria</taxon>
        <taxon>Pseudomonadati</taxon>
        <taxon>Nitrospinota/Tectimicrobiota group</taxon>
        <taxon>Candidatus Tectimicrobiota</taxon>
        <taxon>Candidatus Entotheonellia</taxon>
        <taxon>Candidatus Entotheonellales</taxon>
        <taxon>Candidatus Entotheonellaceae</taxon>
        <taxon>Candidatus Entotheonella</taxon>
    </lineage>
</organism>
<evidence type="ECO:0000256" key="4">
    <source>
        <dbReference type="PROSITE-ProRule" id="PRU01248"/>
    </source>
</evidence>
<proteinExistence type="predicted"/>
<dbReference type="InterPro" id="IPR010998">
    <property type="entry name" value="Integrase_recombinase_N"/>
</dbReference>
<keyword evidence="1" id="KW-0229">DNA integration</keyword>
<dbReference type="Pfam" id="PF02899">
    <property type="entry name" value="Phage_int_SAM_1"/>
    <property type="match status" value="1"/>
</dbReference>
<dbReference type="InterPro" id="IPR002104">
    <property type="entry name" value="Integrase_catalytic"/>
</dbReference>
<dbReference type="Gene3D" id="1.10.443.10">
    <property type="entry name" value="Intergrase catalytic core"/>
    <property type="match status" value="1"/>
</dbReference>
<dbReference type="GO" id="GO:0015074">
    <property type="term" value="P:DNA integration"/>
    <property type="evidence" value="ECO:0007669"/>
    <property type="project" value="UniProtKB-KW"/>
</dbReference>
<evidence type="ECO:0000256" key="3">
    <source>
        <dbReference type="ARBA" id="ARBA00023172"/>
    </source>
</evidence>
<evidence type="ECO:0000256" key="1">
    <source>
        <dbReference type="ARBA" id="ARBA00022908"/>
    </source>
</evidence>
<protein>
    <recommendedName>
        <fullName evidence="9">Core-binding (CB) domain-containing protein</fullName>
    </recommendedName>
</protein>
<dbReference type="GO" id="GO:0003677">
    <property type="term" value="F:DNA binding"/>
    <property type="evidence" value="ECO:0007669"/>
    <property type="project" value="UniProtKB-UniRule"/>
</dbReference>
<keyword evidence="2 4" id="KW-0238">DNA-binding</keyword>
<evidence type="ECO:0000313" key="8">
    <source>
        <dbReference type="Proteomes" id="UP000019140"/>
    </source>
</evidence>
<accession>W4MDQ7</accession>
<evidence type="ECO:0008006" key="9">
    <source>
        <dbReference type="Google" id="ProtNLM"/>
    </source>
</evidence>
<dbReference type="Proteomes" id="UP000019140">
    <property type="component" value="Unassembled WGS sequence"/>
</dbReference>
<dbReference type="InterPro" id="IPR013762">
    <property type="entry name" value="Integrase-like_cat_sf"/>
</dbReference>
<dbReference type="PROSITE" id="PS51898">
    <property type="entry name" value="TYR_RECOMBINASE"/>
    <property type="match status" value="1"/>
</dbReference>
<dbReference type="InterPro" id="IPR011010">
    <property type="entry name" value="DNA_brk_join_enz"/>
</dbReference>
<dbReference type="PROSITE" id="PS51900">
    <property type="entry name" value="CB"/>
    <property type="match status" value="1"/>
</dbReference>
<gene>
    <name evidence="7" type="ORF">ETSY2_06205</name>
</gene>
<dbReference type="InterPro" id="IPR004107">
    <property type="entry name" value="Integrase_SAM-like_N"/>
</dbReference>
<dbReference type="EMBL" id="AZHX01000251">
    <property type="protein sequence ID" value="ETX08295.1"/>
    <property type="molecule type" value="Genomic_DNA"/>
</dbReference>
<feature type="domain" description="Tyr recombinase" evidence="5">
    <location>
        <begin position="122"/>
        <end position="239"/>
    </location>
</feature>
<dbReference type="SUPFAM" id="SSF56349">
    <property type="entry name" value="DNA breaking-rejoining enzymes"/>
    <property type="match status" value="1"/>
</dbReference>
<dbReference type="Gene3D" id="1.10.150.130">
    <property type="match status" value="1"/>
</dbReference>
<keyword evidence="3" id="KW-0233">DNA recombination</keyword>
<evidence type="ECO:0000313" key="7">
    <source>
        <dbReference type="EMBL" id="ETX08295.1"/>
    </source>
</evidence>
<feature type="domain" description="Core-binding (CB)" evidence="6">
    <location>
        <begin position="5"/>
        <end position="98"/>
    </location>
</feature>
<evidence type="ECO:0000259" key="5">
    <source>
        <dbReference type="PROSITE" id="PS51898"/>
    </source>
</evidence>
<evidence type="ECO:0000259" key="6">
    <source>
        <dbReference type="PROSITE" id="PS51900"/>
    </source>
</evidence>
<dbReference type="AlphaFoldDB" id="W4MDQ7"/>
<name>W4MDQ7_9BACT</name>
<sequence length="239" mass="26698">MANTHLIGPVVRHFLLEDVGVDRNLSVNTQRSYQDTLRLLFRFMAERYATEPTQMTVEHLTVDVVKSFLIYLEEERGNAVDTRNLRLTALHSLFRFVARQIPELIEQATQIQTIPSRRTTQPTVTYLEKDEIDALLATPDRSSLQGQRDYALLLFLYNTGARASEAAHTHVGALHLDTSPASVRFLGKGRDARCGSAPFGPTRSTSCEVFLVQDLKGPRRCRCSSTSAVSKSLGSAFTL</sequence>
<dbReference type="PATRIC" id="fig|1429439.4.peg.1070"/>